<evidence type="ECO:0000256" key="3">
    <source>
        <dbReference type="ARBA" id="ARBA00022670"/>
    </source>
</evidence>
<dbReference type="SUPFAM" id="SSF53187">
    <property type="entry name" value="Zn-dependent exopeptidases"/>
    <property type="match status" value="1"/>
</dbReference>
<dbReference type="PROSITE" id="PS00631">
    <property type="entry name" value="CYTOSOL_AP"/>
    <property type="match status" value="1"/>
</dbReference>
<dbReference type="GO" id="GO:0006508">
    <property type="term" value="P:proteolysis"/>
    <property type="evidence" value="ECO:0007669"/>
    <property type="project" value="UniProtKB-KW"/>
</dbReference>
<dbReference type="GO" id="GO:0070006">
    <property type="term" value="F:metalloaminopeptidase activity"/>
    <property type="evidence" value="ECO:0007669"/>
    <property type="project" value="InterPro"/>
</dbReference>
<keyword evidence="3" id="KW-0645">Protease</keyword>
<dbReference type="PANTHER" id="PTHR11963">
    <property type="entry name" value="LEUCINE AMINOPEPTIDASE-RELATED"/>
    <property type="match status" value="1"/>
</dbReference>
<dbReference type="KEGG" id="tnl:113506144"/>
<dbReference type="InterPro" id="IPR000819">
    <property type="entry name" value="Peptidase_M17_C"/>
</dbReference>
<dbReference type="GO" id="GO:0005737">
    <property type="term" value="C:cytoplasm"/>
    <property type="evidence" value="ECO:0007669"/>
    <property type="project" value="InterPro"/>
</dbReference>
<dbReference type="GO" id="GO:0030145">
    <property type="term" value="F:manganese ion binding"/>
    <property type="evidence" value="ECO:0007669"/>
    <property type="project" value="InterPro"/>
</dbReference>
<accession>A0A7E5WVD4</accession>
<dbReference type="PRINTS" id="PR00481">
    <property type="entry name" value="LAMNOPPTDASE"/>
</dbReference>
<keyword evidence="2 7" id="KW-0031">Aminopeptidase</keyword>
<dbReference type="PANTHER" id="PTHR11963:SF48">
    <property type="entry name" value="DIPEPTIDASE B, ISOFORM A"/>
    <property type="match status" value="1"/>
</dbReference>
<keyword evidence="6" id="KW-1185">Reference proteome</keyword>
<name>A0A7E5WVD4_TRINI</name>
<evidence type="ECO:0000256" key="1">
    <source>
        <dbReference type="ARBA" id="ARBA00009528"/>
    </source>
</evidence>
<dbReference type="FunCoup" id="A0A7E5WVD4">
    <property type="interactions" value="503"/>
</dbReference>
<feature type="domain" description="Cytosol aminopeptidase" evidence="5">
    <location>
        <begin position="343"/>
        <end position="350"/>
    </location>
</feature>
<dbReference type="RefSeq" id="XP_026744798.1">
    <property type="nucleotide sequence ID" value="XM_026888997.1"/>
</dbReference>
<evidence type="ECO:0000256" key="2">
    <source>
        <dbReference type="ARBA" id="ARBA00022438"/>
    </source>
</evidence>
<evidence type="ECO:0000259" key="5">
    <source>
        <dbReference type="PROSITE" id="PS00631"/>
    </source>
</evidence>
<keyword evidence="4" id="KW-0378">Hydrolase</keyword>
<organism evidence="6 7">
    <name type="scientific">Trichoplusia ni</name>
    <name type="common">Cabbage looper</name>
    <dbReference type="NCBI Taxonomy" id="7111"/>
    <lineage>
        <taxon>Eukaryota</taxon>
        <taxon>Metazoa</taxon>
        <taxon>Ecdysozoa</taxon>
        <taxon>Arthropoda</taxon>
        <taxon>Hexapoda</taxon>
        <taxon>Insecta</taxon>
        <taxon>Pterygota</taxon>
        <taxon>Neoptera</taxon>
        <taxon>Endopterygota</taxon>
        <taxon>Lepidoptera</taxon>
        <taxon>Glossata</taxon>
        <taxon>Ditrysia</taxon>
        <taxon>Noctuoidea</taxon>
        <taxon>Noctuidae</taxon>
        <taxon>Plusiinae</taxon>
        <taxon>Trichoplusia</taxon>
    </lineage>
</organism>
<dbReference type="InParanoid" id="A0A7E5WVD4"/>
<evidence type="ECO:0000313" key="6">
    <source>
        <dbReference type="Proteomes" id="UP000322000"/>
    </source>
</evidence>
<dbReference type="GeneID" id="113506144"/>
<dbReference type="InterPro" id="IPR011356">
    <property type="entry name" value="Leucine_aapep/pepB"/>
</dbReference>
<comment type="similarity">
    <text evidence="1">Belongs to the peptidase M17 family.</text>
</comment>
<evidence type="ECO:0000256" key="4">
    <source>
        <dbReference type="ARBA" id="ARBA00022801"/>
    </source>
</evidence>
<dbReference type="Proteomes" id="UP000322000">
    <property type="component" value="Chromosome 1"/>
</dbReference>
<dbReference type="OrthoDB" id="10041421at2759"/>
<evidence type="ECO:0000313" key="7">
    <source>
        <dbReference type="RefSeq" id="XP_026744798.1"/>
    </source>
</evidence>
<proteinExistence type="inferred from homology"/>
<reference evidence="7" key="1">
    <citation type="submission" date="2025-08" db="UniProtKB">
        <authorList>
            <consortium name="RefSeq"/>
        </authorList>
    </citation>
    <scope>IDENTIFICATION</scope>
</reference>
<dbReference type="Gene3D" id="3.40.630.10">
    <property type="entry name" value="Zn peptidases"/>
    <property type="match status" value="1"/>
</dbReference>
<dbReference type="Pfam" id="PF00883">
    <property type="entry name" value="Peptidase_M17"/>
    <property type="match status" value="1"/>
</dbReference>
<sequence length="510" mass="53357">MGVEHIVNGVSLAAVSEVNSAEYDALVLVTTQDVAPPGALREEVRAARALDAGLDAAPALLRCASVAGARLVLAPTGPLTPYHDVRSVGEAARAGLQRAMAAGAQRPALVLQPHPLWPDADLVALLGALEALYVPLEIRESFPDRGHKVQALGVYGEGLTGSLEDLLRDAAALERARAFARDLGGADPERMTPLRAAQFIRETFAGGSVRVRVLDDRATIEREYPLLGAVNRAAATVERHRGCIVFLEYEPASYERTVLLVGKGVTYDTGGCDLKVGGVMAGMSRDKCGAAAIAGFLKACDELKPALKVGAVLGMVRNSVGEDAYVADELIRSRLGLPVRVGNTDAEGRMVMADLLAEMAGRAERERAPHLYTVATLTGHAGRAYGPGYTAAMDNHAAAWGGGHARALAAAGERLGDMLEVSRVRREDLAAHRGLGAGDALLQAHNKPSSAMPRGHQAPAAFLMMAAGLDAGRVAYTHLDVAASAGEPPHQPTAAPLLALAAHYGLLAKR</sequence>
<gene>
    <name evidence="7" type="primary">LOC113506144</name>
</gene>
<dbReference type="AlphaFoldDB" id="A0A7E5WVD4"/>
<protein>
    <submittedName>
        <fullName evidence="7">Aminopeptidase W07G4.4</fullName>
    </submittedName>
</protein>